<dbReference type="InterPro" id="IPR051340">
    <property type="entry name" value="Haloalkane_dehalogenase"/>
</dbReference>
<reference evidence="6" key="1">
    <citation type="submission" date="2022-10" db="EMBL/GenBank/DDBJ databases">
        <authorList>
            <person name="Chen Y."/>
            <person name="Dougan E. K."/>
            <person name="Chan C."/>
            <person name="Rhodes N."/>
            <person name="Thang M."/>
        </authorList>
    </citation>
    <scope>NUCLEOTIDE SEQUENCE</scope>
</reference>
<dbReference type="Pfam" id="PF07080">
    <property type="entry name" value="DUF1348"/>
    <property type="match status" value="1"/>
</dbReference>
<dbReference type="Proteomes" id="UP001152797">
    <property type="component" value="Unassembled WGS sequence"/>
</dbReference>
<evidence type="ECO:0000313" key="9">
    <source>
        <dbReference type="Proteomes" id="UP001152797"/>
    </source>
</evidence>
<dbReference type="Gene3D" id="2.30.110.10">
    <property type="entry name" value="Electron Transport, Fmn-binding Protein, Chain A"/>
    <property type="match status" value="1"/>
</dbReference>
<sequence length="843" mass="95730">MPTPTDIRPPFTPETAAAKVRAAENAWNYRDPVRVSLAYSENSTWRNRDQFIQGREAIRAFLSRKWTQELDYRLVKDLWSFTGNRIAVRFQYEYRDASGQWWRAYGNELWEFDAEGLMRRREASINDLAIIEADRKFHWPLGEPRPKEPAVVLCFILIVAVLLTLGLSKTALAKSDIRYKTVQIDGQDIFYREAGPKDAPTVLLLHGFPTSSHMFRDLIPRLADKYHVVAPDYPGYGYSSAPAVGDFDYSFDNLAHIVTKFIDRVGLERYSLYLMDYGAPVGFRIAAAAPDRVDSLIIQNGNAYDEGIDNEFWVPIKKYWNDRSKENGDALRSLLTLDATKWQYTHGVREVEAISPDTWDHVQPLLNRPGNQEIQLALFYSYGSNPPLYPRWQEYLREHQPPTLIVWGKNDAIFPDAGAYPYKRDLNDLEFHLLDTGHFALEEDNAKIGRLMRDFLDRKAYGRMEQRGGWQTTVTSDLEVFLAGLDMFYVGTANAAGQPYIQYRGGPAGFLRVLDDKTLAFADFGGNRQYITLGNLQDNEKAFLFLMDYENRQRIKVWGTARVVEDSPKLMKQLADPSYPGSVERAIVFTIEAWDTNCPQHIHPRVRLDRIEPVVASLKARIAELEGFDITRGDTALVVTDPQNDFLSSAGVTWDVVGQSVTENKTVENIESLFRAAKGASLSVFISPHYYYPHDHKWRFEGALERLMHDINMFDRPGPLDLTGFEGSGADWLDLYKPFINDGETVITSPHKVFGPESNDLALQLRKRGIDKVLLAGMSANLCVESHLRDLLEQGFEVAVAWDATAAAILPEFNGMAAAKTNYHMLASETIDTAEAVRRIASL</sequence>
<name>A0A9P1BE69_9DINO</name>
<dbReference type="InterPro" id="IPR009783">
    <property type="entry name" value="DUF1348"/>
</dbReference>
<dbReference type="PANTHER" id="PTHR42977">
    <property type="entry name" value="HYDROLASE-RELATED"/>
    <property type="match status" value="1"/>
</dbReference>
<gene>
    <name evidence="6" type="ORF">C1SCF055_LOCUS182</name>
</gene>
<evidence type="ECO:0000313" key="7">
    <source>
        <dbReference type="EMBL" id="CAL1124967.1"/>
    </source>
</evidence>
<keyword evidence="9" id="KW-1185">Reference proteome</keyword>
<dbReference type="Gene3D" id="3.40.50.1820">
    <property type="entry name" value="alpha/beta hydrolase"/>
    <property type="match status" value="1"/>
</dbReference>
<dbReference type="PRINTS" id="PR00111">
    <property type="entry name" value="ABHYDROLASE"/>
</dbReference>
<accession>A0A9P1BE69</accession>
<dbReference type="InterPro" id="IPR032710">
    <property type="entry name" value="NTF2-like_dom_sf"/>
</dbReference>
<dbReference type="SUPFAM" id="SSF52499">
    <property type="entry name" value="Isochorismatase-like hydrolases"/>
    <property type="match status" value="1"/>
</dbReference>
<dbReference type="AlphaFoldDB" id="A0A9P1BE69"/>
<keyword evidence="2 8" id="KW-0378">Hydrolase</keyword>
<dbReference type="Pfam" id="PF01243">
    <property type="entry name" value="PNPOx_N"/>
    <property type="match status" value="1"/>
</dbReference>
<dbReference type="GO" id="GO:0004301">
    <property type="term" value="F:epoxide hydrolase activity"/>
    <property type="evidence" value="ECO:0007669"/>
    <property type="project" value="TreeGrafter"/>
</dbReference>
<evidence type="ECO:0000259" key="5">
    <source>
        <dbReference type="Pfam" id="PF01243"/>
    </source>
</evidence>
<dbReference type="PANTHER" id="PTHR42977:SF3">
    <property type="entry name" value="AB HYDROLASE-1 DOMAIN-CONTAINING PROTEIN"/>
    <property type="match status" value="1"/>
</dbReference>
<dbReference type="FunFam" id="3.40.50.1820:FF:000173">
    <property type="entry name" value="Alpha/beta hydrolase"/>
    <property type="match status" value="1"/>
</dbReference>
<organism evidence="6">
    <name type="scientific">Cladocopium goreaui</name>
    <dbReference type="NCBI Taxonomy" id="2562237"/>
    <lineage>
        <taxon>Eukaryota</taxon>
        <taxon>Sar</taxon>
        <taxon>Alveolata</taxon>
        <taxon>Dinophyceae</taxon>
        <taxon>Suessiales</taxon>
        <taxon>Symbiodiniaceae</taxon>
        <taxon>Cladocopium</taxon>
    </lineage>
</organism>
<dbReference type="InterPro" id="IPR029058">
    <property type="entry name" value="AB_hydrolase_fold"/>
</dbReference>
<evidence type="ECO:0000256" key="2">
    <source>
        <dbReference type="ARBA" id="ARBA00022801"/>
    </source>
</evidence>
<reference evidence="7" key="2">
    <citation type="submission" date="2024-04" db="EMBL/GenBank/DDBJ databases">
        <authorList>
            <person name="Chen Y."/>
            <person name="Shah S."/>
            <person name="Dougan E. K."/>
            <person name="Thang M."/>
            <person name="Chan C."/>
        </authorList>
    </citation>
    <scope>NUCLEOTIDE SEQUENCE [LARGE SCALE GENOMIC DNA]</scope>
</reference>
<dbReference type="InterPro" id="IPR000073">
    <property type="entry name" value="AB_hydrolase_1"/>
</dbReference>
<dbReference type="InterPro" id="IPR000868">
    <property type="entry name" value="Isochorismatase-like_dom"/>
</dbReference>
<dbReference type="SUPFAM" id="SSF54427">
    <property type="entry name" value="NTF2-like"/>
    <property type="match status" value="1"/>
</dbReference>
<evidence type="ECO:0000259" key="4">
    <source>
        <dbReference type="Pfam" id="PF00857"/>
    </source>
</evidence>
<dbReference type="Gene3D" id="3.40.50.850">
    <property type="entry name" value="Isochorismatase-like"/>
    <property type="match status" value="1"/>
</dbReference>
<dbReference type="OrthoDB" id="436496at2759"/>
<dbReference type="SUPFAM" id="SSF53474">
    <property type="entry name" value="alpha/beta-Hydrolases"/>
    <property type="match status" value="1"/>
</dbReference>
<protein>
    <submittedName>
        <fullName evidence="8">Uncharacterized hydrolase YNR064C</fullName>
    </submittedName>
</protein>
<dbReference type="InterPro" id="IPR036380">
    <property type="entry name" value="Isochorismatase-like_sf"/>
</dbReference>
<dbReference type="Gene3D" id="3.10.450.50">
    <property type="match status" value="1"/>
</dbReference>
<comment type="caution">
    <text evidence="6">The sequence shown here is derived from an EMBL/GenBank/DDBJ whole genome shotgun (WGS) entry which is preliminary data.</text>
</comment>
<feature type="domain" description="AB hydrolase-1" evidence="3">
    <location>
        <begin position="200"/>
        <end position="444"/>
    </location>
</feature>
<evidence type="ECO:0000313" key="8">
    <source>
        <dbReference type="EMBL" id="CAL4758904.1"/>
    </source>
</evidence>
<dbReference type="InterPro" id="IPR012349">
    <property type="entry name" value="Split_barrel_FMN-bd"/>
</dbReference>
<proteinExistence type="inferred from homology"/>
<dbReference type="InterPro" id="IPR011576">
    <property type="entry name" value="Pyridox_Oxase_N"/>
</dbReference>
<feature type="domain" description="Pyridoxamine 5'-phosphate oxidase N-terminal" evidence="5">
    <location>
        <begin position="478"/>
        <end position="573"/>
    </location>
</feature>
<dbReference type="EMBL" id="CAMXCT020000001">
    <property type="protein sequence ID" value="CAL1124967.1"/>
    <property type="molecule type" value="Genomic_DNA"/>
</dbReference>
<dbReference type="EMBL" id="CAMXCT010000001">
    <property type="protein sequence ID" value="CAI3971592.1"/>
    <property type="molecule type" value="Genomic_DNA"/>
</dbReference>
<feature type="domain" description="Isochorismatase-like" evidence="4">
    <location>
        <begin position="635"/>
        <end position="808"/>
    </location>
</feature>
<evidence type="ECO:0000256" key="1">
    <source>
        <dbReference type="ARBA" id="ARBA00006336"/>
    </source>
</evidence>
<dbReference type="Pfam" id="PF00857">
    <property type="entry name" value="Isochorismatase"/>
    <property type="match status" value="1"/>
</dbReference>
<evidence type="ECO:0000259" key="3">
    <source>
        <dbReference type="Pfam" id="PF00561"/>
    </source>
</evidence>
<evidence type="ECO:0000313" key="6">
    <source>
        <dbReference type="EMBL" id="CAI3971592.1"/>
    </source>
</evidence>
<dbReference type="SUPFAM" id="SSF50475">
    <property type="entry name" value="FMN-binding split barrel"/>
    <property type="match status" value="1"/>
</dbReference>
<dbReference type="EMBL" id="CAMXCT030000001">
    <property type="protein sequence ID" value="CAL4758904.1"/>
    <property type="molecule type" value="Genomic_DNA"/>
</dbReference>
<comment type="similarity">
    <text evidence="1">Belongs to the isochorismatase family.</text>
</comment>
<dbReference type="Pfam" id="PF00561">
    <property type="entry name" value="Abhydrolase_1"/>
    <property type="match status" value="1"/>
</dbReference>